<dbReference type="InterPro" id="IPR000531">
    <property type="entry name" value="Beta-barrel_TonB"/>
</dbReference>
<evidence type="ECO:0000256" key="5">
    <source>
        <dbReference type="SAM" id="SignalP"/>
    </source>
</evidence>
<dbReference type="InterPro" id="IPR012910">
    <property type="entry name" value="Plug_dom"/>
</dbReference>
<dbReference type="Gene3D" id="2.40.170.20">
    <property type="entry name" value="TonB-dependent receptor, beta-barrel domain"/>
    <property type="match status" value="1"/>
</dbReference>
<keyword evidence="8" id="KW-0675">Receptor</keyword>
<evidence type="ECO:0000259" key="7">
    <source>
        <dbReference type="Pfam" id="PF07715"/>
    </source>
</evidence>
<evidence type="ECO:0000256" key="2">
    <source>
        <dbReference type="ARBA" id="ARBA00023136"/>
    </source>
</evidence>
<keyword evidence="2 4" id="KW-0472">Membrane</keyword>
<evidence type="ECO:0000256" key="4">
    <source>
        <dbReference type="RuleBase" id="RU003357"/>
    </source>
</evidence>
<dbReference type="InterPro" id="IPR037066">
    <property type="entry name" value="Plug_dom_sf"/>
</dbReference>
<dbReference type="SUPFAM" id="SSF56935">
    <property type="entry name" value="Porins"/>
    <property type="match status" value="1"/>
</dbReference>
<feature type="domain" description="TonB-dependent receptor plug" evidence="7">
    <location>
        <begin position="56"/>
        <end position="164"/>
    </location>
</feature>
<keyword evidence="9" id="KW-1185">Reference proteome</keyword>
<evidence type="ECO:0000313" key="9">
    <source>
        <dbReference type="Proteomes" id="UP001521137"/>
    </source>
</evidence>
<comment type="caution">
    <text evidence="8">The sequence shown here is derived from an EMBL/GenBank/DDBJ whole genome shotgun (WGS) entry which is preliminary data.</text>
</comment>
<dbReference type="Proteomes" id="UP001521137">
    <property type="component" value="Unassembled WGS sequence"/>
</dbReference>
<keyword evidence="5" id="KW-0732">Signal</keyword>
<protein>
    <submittedName>
        <fullName evidence="8">TonB-dependent receptor</fullName>
    </submittedName>
</protein>
<dbReference type="PANTHER" id="PTHR40980:SF3">
    <property type="entry name" value="TONB-DEPENDENT RECEPTOR-LIKE BETA-BARREL DOMAIN-CONTAINING PROTEIN"/>
    <property type="match status" value="1"/>
</dbReference>
<evidence type="ECO:0000256" key="3">
    <source>
        <dbReference type="ARBA" id="ARBA00023237"/>
    </source>
</evidence>
<organism evidence="8 9">
    <name type="scientific">Paraglaciecola algarum</name>
    <dbReference type="NCBI Taxonomy" id="3050085"/>
    <lineage>
        <taxon>Bacteria</taxon>
        <taxon>Pseudomonadati</taxon>
        <taxon>Pseudomonadota</taxon>
        <taxon>Gammaproteobacteria</taxon>
        <taxon>Alteromonadales</taxon>
        <taxon>Alteromonadaceae</taxon>
        <taxon>Paraglaciecola</taxon>
    </lineage>
</organism>
<dbReference type="InterPro" id="IPR010104">
    <property type="entry name" value="TonB_rcpt_bac"/>
</dbReference>
<comment type="subcellular location">
    <subcellularLocation>
        <location evidence="1 4">Cell outer membrane</location>
    </subcellularLocation>
</comment>
<dbReference type="Pfam" id="PF07715">
    <property type="entry name" value="Plug"/>
    <property type="match status" value="1"/>
</dbReference>
<dbReference type="Pfam" id="PF00593">
    <property type="entry name" value="TonB_dep_Rec_b-barrel"/>
    <property type="match status" value="1"/>
</dbReference>
<keyword evidence="3" id="KW-0998">Cell outer membrane</keyword>
<evidence type="ECO:0000259" key="6">
    <source>
        <dbReference type="Pfam" id="PF00593"/>
    </source>
</evidence>
<dbReference type="InterPro" id="IPR036942">
    <property type="entry name" value="Beta-barrel_TonB_sf"/>
</dbReference>
<dbReference type="EMBL" id="JAKGAS010000014">
    <property type="protein sequence ID" value="MCF2950126.1"/>
    <property type="molecule type" value="Genomic_DNA"/>
</dbReference>
<comment type="similarity">
    <text evidence="4">Belongs to the TonB-dependent receptor family.</text>
</comment>
<sequence length="1114" mass="122881">MKNKFKLKPLALAMLPALLGSGINLALAQESSDESQVEVIEVKGFKGSLLRSLNNKRSSDAISDSIFSEDIGKSADQDIGEALQRITGVSIQRGGGVGDGGDSTTVSVRGASPDLNVISLNGVTLTSSSENQTVDLSAFSSDILNSIEVLKTATADQNEGSLGATVSLKTFRPLDASEDKRVVELQGRHSDFADEQDYKISGSFSKKFLDDTLGVYVTAFSETQAYRQDRFFANGYKTITFDDAFNKNTGQPMGGPTTGLINDQNGYALSTNQLKRKGFTTAVQWLPTEETEVLLNITMSDQYVAYDEATFTVIGPNDKFLPEDPIATGDDPWVVFNPDNQLFEKVLNRYSRGRIAQLENGIETTNRVYNLDVNHYFTDDFSMQFRAGYSKTVADDDYYTYINTNNFAHVSDTQTEGLAVGVVEPVGYDCTSGKCLARFGSGIVGYGPDIDGVPQTGAPEESSLDNTSTTMFNPDDLNGIHLQQVNTRDRDLSDEQKQVFLDFDYETDWGPITKIEFGAKYQKRNKDVFNQGNFFENADDAWVEDGLPSPSLGEGVSSVRLDEVTRGQTKHGDDFLAILGYPRDNATDGWYTIDGQKALSLLFTTPDVRRRPDLSNDRQVELENKALYFKMNFSLLDDDLTGNLGIRYVESSVDSIGYSGVKHKTGQFASDYKLLQIAADSSLAACTPAQLFANGVDYNEDANGVSGANLAGALDDNGNWGPAPGQSCYDADWNSSPLARSRYWYAPGLGQDPDQYKATGSNTYDNWLPSISLNYQLDDETVLRAAASTTMARPRIDSLKPSYTLNYLLWSGGDSGGTINNPNLVALESNNFDLSYEWYFNDGGALSAAIFYKDMTNFEEIATRSEHWIDLRDFTQEQLEALDPLGEALIQPNADGSPKTVFEEPNCMPNLRHRWESNALDLSTQCDTINVNVIRNGKGASIQGLELGYNQNYDFLPGIWSGLGVAANYTYSDSQTDAEIIGFDTQLSSLPLENVSKHQYNLSTFWEQDGNLIRLAYNHRSDSLSRRSYKNGAIWNEGGGSLDLSATYKLNETFTLTFNAVNLNERIYRQYYTNLVDANFVLEGNALEGEANKSRTVREWATGATYRLAIRASF</sequence>
<gene>
    <name evidence="8" type="ORF">L0668_18575</name>
</gene>
<feature type="signal peptide" evidence="5">
    <location>
        <begin position="1"/>
        <end position="28"/>
    </location>
</feature>
<keyword evidence="4" id="KW-0798">TonB box</keyword>
<evidence type="ECO:0000313" key="8">
    <source>
        <dbReference type="EMBL" id="MCF2950126.1"/>
    </source>
</evidence>
<feature type="chain" id="PRO_5046190709" evidence="5">
    <location>
        <begin position="29"/>
        <end position="1114"/>
    </location>
</feature>
<dbReference type="PANTHER" id="PTHR40980">
    <property type="entry name" value="PLUG DOMAIN-CONTAINING PROTEIN"/>
    <property type="match status" value="1"/>
</dbReference>
<dbReference type="Gene3D" id="2.170.130.10">
    <property type="entry name" value="TonB-dependent receptor, plug domain"/>
    <property type="match status" value="1"/>
</dbReference>
<dbReference type="RefSeq" id="WP_235314227.1">
    <property type="nucleotide sequence ID" value="NZ_JAKGAS010000014.1"/>
</dbReference>
<evidence type="ECO:0000256" key="1">
    <source>
        <dbReference type="ARBA" id="ARBA00004442"/>
    </source>
</evidence>
<feature type="domain" description="TonB-dependent receptor-like beta-barrel" evidence="6">
    <location>
        <begin position="475"/>
        <end position="1063"/>
    </location>
</feature>
<proteinExistence type="inferred from homology"/>
<name>A0ABS9DEU2_9ALTE</name>
<reference evidence="8 9" key="1">
    <citation type="submission" date="2022-01" db="EMBL/GenBank/DDBJ databases">
        <title>Paraglaciecola sp. G1-23.</title>
        <authorList>
            <person name="Jin M.S."/>
            <person name="Han D.M."/>
            <person name="Kim H.M."/>
            <person name="Jeon C.O."/>
        </authorList>
    </citation>
    <scope>NUCLEOTIDE SEQUENCE [LARGE SCALE GENOMIC DNA]</scope>
    <source>
        <strain evidence="8 9">G1-23</strain>
    </source>
</reference>
<dbReference type="NCBIfam" id="TIGR01782">
    <property type="entry name" value="TonB-Xanth-Caul"/>
    <property type="match status" value="1"/>
</dbReference>
<accession>A0ABS9DEU2</accession>